<dbReference type="AlphaFoldDB" id="A0A0N0X8B7"/>
<dbReference type="PATRIC" id="fig|81035.3.peg.5411"/>
<protein>
    <submittedName>
        <fullName evidence="2">Phage integrase</fullName>
    </submittedName>
</protein>
<dbReference type="InterPro" id="IPR013762">
    <property type="entry name" value="Integrase-like_cat_sf"/>
</dbReference>
<dbReference type="Gene3D" id="1.10.443.10">
    <property type="entry name" value="Intergrase catalytic core"/>
    <property type="match status" value="1"/>
</dbReference>
<proteinExistence type="predicted"/>
<gene>
    <name evidence="2" type="ORF">ABJ99_5034</name>
</gene>
<sequence length="40" mass="4626">MKKAGVSYRRPYQTRHTYASMMLSAGEHPMWVAKQMGHSD</sequence>
<reference evidence="2 3" key="1">
    <citation type="submission" date="2015-07" db="EMBL/GenBank/DDBJ databases">
        <authorList>
            <person name="Noorani M."/>
        </authorList>
    </citation>
    <scope>NUCLEOTIDE SEQUENCE [LARGE SCALE GENOMIC DNA]</scope>
    <source>
        <strain evidence="2 3">0788_9</strain>
    </source>
</reference>
<accession>A0A0N0X8B7</accession>
<keyword evidence="1" id="KW-0233">DNA recombination</keyword>
<dbReference type="Proteomes" id="UP000037891">
    <property type="component" value="Unassembled WGS sequence"/>
</dbReference>
<comment type="caution">
    <text evidence="2">The sequence shown here is derived from an EMBL/GenBank/DDBJ whole genome shotgun (WGS) entry which is preliminary data.</text>
</comment>
<dbReference type="GO" id="GO:0006310">
    <property type="term" value="P:DNA recombination"/>
    <property type="evidence" value="ECO:0007669"/>
    <property type="project" value="UniProtKB-KW"/>
</dbReference>
<organism evidence="2 3">
    <name type="scientific">Pseudomonas syringae pv. cilantro</name>
    <dbReference type="NCBI Taxonomy" id="81035"/>
    <lineage>
        <taxon>Bacteria</taxon>
        <taxon>Pseudomonadati</taxon>
        <taxon>Pseudomonadota</taxon>
        <taxon>Gammaproteobacteria</taxon>
        <taxon>Pseudomonadales</taxon>
        <taxon>Pseudomonadaceae</taxon>
        <taxon>Pseudomonas</taxon>
        <taxon>Pseudomonas syringae</taxon>
    </lineage>
</organism>
<dbReference type="GO" id="GO:0015074">
    <property type="term" value="P:DNA integration"/>
    <property type="evidence" value="ECO:0007669"/>
    <property type="project" value="InterPro"/>
</dbReference>
<evidence type="ECO:0000256" key="1">
    <source>
        <dbReference type="ARBA" id="ARBA00023172"/>
    </source>
</evidence>
<dbReference type="InterPro" id="IPR011010">
    <property type="entry name" value="DNA_brk_join_enz"/>
</dbReference>
<evidence type="ECO:0000313" key="2">
    <source>
        <dbReference type="EMBL" id="KPC24169.1"/>
    </source>
</evidence>
<dbReference type="GO" id="GO:0003677">
    <property type="term" value="F:DNA binding"/>
    <property type="evidence" value="ECO:0007669"/>
    <property type="project" value="InterPro"/>
</dbReference>
<evidence type="ECO:0000313" key="3">
    <source>
        <dbReference type="Proteomes" id="UP000037891"/>
    </source>
</evidence>
<reference evidence="2 3" key="2">
    <citation type="submission" date="2015-10" db="EMBL/GenBank/DDBJ databases">
        <title>Comparative genomics and high-throughput reverse genetic screens identify a new phytobacterial MAMP and an Arabidopsis receptor required for immune elicitation.</title>
        <authorList>
            <person name="Mott G.A."/>
            <person name="Thakur S."/>
            <person name="Wang P.W."/>
            <person name="Desveaux D."/>
            <person name="Guttman D.S."/>
        </authorList>
    </citation>
    <scope>NUCLEOTIDE SEQUENCE [LARGE SCALE GENOMIC DNA]</scope>
    <source>
        <strain evidence="2 3">0788_9</strain>
    </source>
</reference>
<dbReference type="EMBL" id="LGLN01000093">
    <property type="protein sequence ID" value="KPC24169.1"/>
    <property type="molecule type" value="Genomic_DNA"/>
</dbReference>
<dbReference type="SUPFAM" id="SSF56349">
    <property type="entry name" value="DNA breaking-rejoining enzymes"/>
    <property type="match status" value="1"/>
</dbReference>
<name>A0A0N0X8B7_PSESX</name>